<dbReference type="AlphaFoldDB" id="A0A1W7ABY7"/>
<dbReference type="KEGG" id="mcak:MCCS_14530"/>
<dbReference type="EMBL" id="CP021059">
    <property type="protein sequence ID" value="ARQ07094.1"/>
    <property type="molecule type" value="Genomic_DNA"/>
</dbReference>
<feature type="region of interest" description="Disordered" evidence="1">
    <location>
        <begin position="210"/>
        <end position="250"/>
    </location>
</feature>
<gene>
    <name evidence="2" type="ORF">MCCS_14530</name>
</gene>
<reference evidence="2 3" key="1">
    <citation type="journal article" date="2017" name="Int. J. Syst. Evol. Microbiol.">
        <title>Macrococcus canis sp. nov., a skin bacterium associated with infections in dogs.</title>
        <authorList>
            <person name="Gobeli Brawand S."/>
            <person name="Cotting K."/>
            <person name="Gomez-Sanz E."/>
            <person name="Collaud A."/>
            <person name="Thomann A."/>
            <person name="Brodard I."/>
            <person name="Rodriguez-Campos S."/>
            <person name="Strauss C."/>
            <person name="Perreten V."/>
        </authorList>
    </citation>
    <scope>NUCLEOTIDE SEQUENCE [LARGE SCALE GENOMIC DNA]</scope>
    <source>
        <strain evidence="2 3">KM45013</strain>
    </source>
</reference>
<dbReference type="NCBIfam" id="TIGR01913">
    <property type="entry name" value="bet_lambda"/>
    <property type="match status" value="1"/>
</dbReference>
<dbReference type="GO" id="GO:0006310">
    <property type="term" value="P:DNA recombination"/>
    <property type="evidence" value="ECO:0007669"/>
    <property type="project" value="InterPro"/>
</dbReference>
<evidence type="ECO:0000313" key="3">
    <source>
        <dbReference type="Proteomes" id="UP000194154"/>
    </source>
</evidence>
<dbReference type="GO" id="GO:0003677">
    <property type="term" value="F:DNA binding"/>
    <property type="evidence" value="ECO:0007669"/>
    <property type="project" value="InterPro"/>
</dbReference>
<dbReference type="InterPro" id="IPR018330">
    <property type="entry name" value="RecT_fam"/>
</dbReference>
<dbReference type="GeneID" id="35295565"/>
<dbReference type="OrthoDB" id="7889018at2"/>
<dbReference type="RefSeq" id="WP_086042717.1">
    <property type="nucleotide sequence ID" value="NZ_CBCRZA010000002.1"/>
</dbReference>
<organism evidence="2 3">
    <name type="scientific">Macrococcoides canis</name>
    <dbReference type="NCBI Taxonomy" id="1855823"/>
    <lineage>
        <taxon>Bacteria</taxon>
        <taxon>Bacillati</taxon>
        <taxon>Bacillota</taxon>
        <taxon>Bacilli</taxon>
        <taxon>Bacillales</taxon>
        <taxon>Staphylococcaceae</taxon>
        <taxon>Macrococcoides</taxon>
    </lineage>
</organism>
<sequence length="250" mass="28402">MTNNALLTKPVEYEVNGEAVKLSGEMVKQYLVRGGADVSDQELVMFLNLCKYQKLNPFLNEAYLIKFKGAPAQIVTSKEAFMKRAESHEQYNGLEAGILVERDGQMVELEGAVSLKNDVLLGGWAKVYRKDRERPVVIKISMQEFSKGQSTWKQMPNNMIRKTAIVNALREAFPEKLNQMYTEEEAPSEPQVNVQEEIKQKANQTLIDIPAVEQAPDFNQQKQKQEPEPVVINQEPSAKAEDTFFEESLF</sequence>
<accession>A0A1W7ABY7</accession>
<keyword evidence="3" id="KW-1185">Reference proteome</keyword>
<evidence type="ECO:0000313" key="2">
    <source>
        <dbReference type="EMBL" id="ARQ07094.1"/>
    </source>
</evidence>
<dbReference type="InterPro" id="IPR010183">
    <property type="entry name" value="Phage_lambda_Bet"/>
</dbReference>
<dbReference type="STRING" id="1855823.MCCS_14530"/>
<proteinExistence type="predicted"/>
<dbReference type="Proteomes" id="UP000194154">
    <property type="component" value="Chromosome"/>
</dbReference>
<dbReference type="Pfam" id="PF03837">
    <property type="entry name" value="RecT"/>
    <property type="match status" value="1"/>
</dbReference>
<evidence type="ECO:0000256" key="1">
    <source>
        <dbReference type="SAM" id="MobiDB-lite"/>
    </source>
</evidence>
<name>A0A1W7ABY7_9STAP</name>
<protein>
    <submittedName>
        <fullName evidence="2">RecT family protein</fullName>
    </submittedName>
</protein>